<organism evidence="1 2">
    <name type="scientific">Portunus trituberculatus</name>
    <name type="common">Swimming crab</name>
    <name type="synonym">Neptunus trituberculatus</name>
    <dbReference type="NCBI Taxonomy" id="210409"/>
    <lineage>
        <taxon>Eukaryota</taxon>
        <taxon>Metazoa</taxon>
        <taxon>Ecdysozoa</taxon>
        <taxon>Arthropoda</taxon>
        <taxon>Crustacea</taxon>
        <taxon>Multicrustacea</taxon>
        <taxon>Malacostraca</taxon>
        <taxon>Eumalacostraca</taxon>
        <taxon>Eucarida</taxon>
        <taxon>Decapoda</taxon>
        <taxon>Pleocyemata</taxon>
        <taxon>Brachyura</taxon>
        <taxon>Eubrachyura</taxon>
        <taxon>Portunoidea</taxon>
        <taxon>Portunidae</taxon>
        <taxon>Portuninae</taxon>
        <taxon>Portunus</taxon>
    </lineage>
</organism>
<name>A0A5B7E0C4_PORTR</name>
<accession>A0A5B7E0C4</accession>
<comment type="caution">
    <text evidence="1">The sequence shown here is derived from an EMBL/GenBank/DDBJ whole genome shotgun (WGS) entry which is preliminary data.</text>
</comment>
<gene>
    <name evidence="1" type="ORF">E2C01_019410</name>
</gene>
<reference evidence="1 2" key="1">
    <citation type="submission" date="2019-05" db="EMBL/GenBank/DDBJ databases">
        <title>Another draft genome of Portunus trituberculatus and its Hox gene families provides insights of decapod evolution.</title>
        <authorList>
            <person name="Jeong J.-H."/>
            <person name="Song I."/>
            <person name="Kim S."/>
            <person name="Choi T."/>
            <person name="Kim D."/>
            <person name="Ryu S."/>
            <person name="Kim W."/>
        </authorList>
    </citation>
    <scope>NUCLEOTIDE SEQUENCE [LARGE SCALE GENOMIC DNA]</scope>
    <source>
        <tissue evidence="1">Muscle</tissue>
    </source>
</reference>
<dbReference type="EMBL" id="VSRR010001579">
    <property type="protein sequence ID" value="MPC26274.1"/>
    <property type="molecule type" value="Genomic_DNA"/>
</dbReference>
<keyword evidence="2" id="KW-1185">Reference proteome</keyword>
<evidence type="ECO:0000313" key="2">
    <source>
        <dbReference type="Proteomes" id="UP000324222"/>
    </source>
</evidence>
<proteinExistence type="predicted"/>
<dbReference type="AlphaFoldDB" id="A0A5B7E0C4"/>
<dbReference type="Proteomes" id="UP000324222">
    <property type="component" value="Unassembled WGS sequence"/>
</dbReference>
<sequence>MAITCRQPSAGKYTGRIVAVESRRLTGRAPPLLVFTLIKNLLDEDHKSTLLDVYTGRCLDQGRAALPCPPSEGRNQASYCRLKTVADWFSKKESETNMPYIPCFKPKCRLKTVSDWYSTKKNL</sequence>
<protein>
    <submittedName>
        <fullName evidence="1">Uncharacterized protein</fullName>
    </submittedName>
</protein>
<evidence type="ECO:0000313" key="1">
    <source>
        <dbReference type="EMBL" id="MPC26274.1"/>
    </source>
</evidence>